<feature type="compositionally biased region" description="Low complexity" evidence="1">
    <location>
        <begin position="105"/>
        <end position="124"/>
    </location>
</feature>
<evidence type="ECO:0000313" key="3">
    <source>
        <dbReference type="Proteomes" id="UP001500683"/>
    </source>
</evidence>
<proteinExistence type="predicted"/>
<comment type="caution">
    <text evidence="2">The sequence shown here is derived from an EMBL/GenBank/DDBJ whole genome shotgun (WGS) entry which is preliminary data.</text>
</comment>
<name>A0ABP7VG71_9ACTN</name>
<feature type="region of interest" description="Disordered" evidence="1">
    <location>
        <begin position="49"/>
        <end position="150"/>
    </location>
</feature>
<evidence type="ECO:0008006" key="4">
    <source>
        <dbReference type="Google" id="ProtNLM"/>
    </source>
</evidence>
<accession>A0ABP7VG71</accession>
<dbReference type="RefSeq" id="WP_344944457.1">
    <property type="nucleotide sequence ID" value="NZ_BAAAZG010000010.1"/>
</dbReference>
<dbReference type="EMBL" id="BAAAZG010000010">
    <property type="protein sequence ID" value="GAA4066551.1"/>
    <property type="molecule type" value="Genomic_DNA"/>
</dbReference>
<sequence>MTAPAKPVFLDVSGRRARLVRRLGLVAGALLTAYLTVLGVNLVAGADVPYTPWPAVKPGTKAPQTENERHGRATVRPTAVPQEAVATPPSGRPAPGTGASPASDGGAARPATSTTSPPTARTPGGSPPASAPGRAPSAPPAKGRDKRVDG</sequence>
<evidence type="ECO:0000256" key="1">
    <source>
        <dbReference type="SAM" id="MobiDB-lite"/>
    </source>
</evidence>
<reference evidence="3" key="1">
    <citation type="journal article" date="2019" name="Int. J. Syst. Evol. Microbiol.">
        <title>The Global Catalogue of Microorganisms (GCM) 10K type strain sequencing project: providing services to taxonomists for standard genome sequencing and annotation.</title>
        <authorList>
            <consortium name="The Broad Institute Genomics Platform"/>
            <consortium name="The Broad Institute Genome Sequencing Center for Infectious Disease"/>
            <person name="Wu L."/>
            <person name="Ma J."/>
        </authorList>
    </citation>
    <scope>NUCLEOTIDE SEQUENCE [LARGE SCALE GENOMIC DNA]</scope>
    <source>
        <strain evidence="3">JCM 16702</strain>
    </source>
</reference>
<gene>
    <name evidence="2" type="ORF">GCM10022214_21200</name>
</gene>
<evidence type="ECO:0000313" key="2">
    <source>
        <dbReference type="EMBL" id="GAA4066551.1"/>
    </source>
</evidence>
<keyword evidence="3" id="KW-1185">Reference proteome</keyword>
<organism evidence="2 3">
    <name type="scientific">Actinomadura miaoliensis</name>
    <dbReference type="NCBI Taxonomy" id="430685"/>
    <lineage>
        <taxon>Bacteria</taxon>
        <taxon>Bacillati</taxon>
        <taxon>Actinomycetota</taxon>
        <taxon>Actinomycetes</taxon>
        <taxon>Streptosporangiales</taxon>
        <taxon>Thermomonosporaceae</taxon>
        <taxon>Actinomadura</taxon>
    </lineage>
</organism>
<dbReference type="Proteomes" id="UP001500683">
    <property type="component" value="Unassembled WGS sequence"/>
</dbReference>
<protein>
    <recommendedName>
        <fullName evidence="4">Translation initiation factor IF-2</fullName>
    </recommendedName>
</protein>